<evidence type="ECO:0000256" key="1">
    <source>
        <dbReference type="ARBA" id="ARBA00022741"/>
    </source>
</evidence>
<accession>A0A8H5GD90</accession>
<gene>
    <name evidence="4" type="ORF">D9757_014265</name>
</gene>
<dbReference type="OrthoDB" id="3270319at2759"/>
<dbReference type="GO" id="GO:0005524">
    <property type="term" value="F:ATP binding"/>
    <property type="evidence" value="ECO:0007669"/>
    <property type="project" value="InterPro"/>
</dbReference>
<feature type="domain" description="SNF2 N-terminal" evidence="3">
    <location>
        <begin position="349"/>
        <end position="437"/>
    </location>
</feature>
<reference evidence="4 5" key="1">
    <citation type="journal article" date="2020" name="ISME J.">
        <title>Uncovering the hidden diversity of litter-decomposition mechanisms in mushroom-forming fungi.</title>
        <authorList>
            <person name="Floudas D."/>
            <person name="Bentzer J."/>
            <person name="Ahren D."/>
            <person name="Johansson T."/>
            <person name="Persson P."/>
            <person name="Tunlid A."/>
        </authorList>
    </citation>
    <scope>NUCLEOTIDE SEQUENCE [LARGE SCALE GENOMIC DNA]</scope>
    <source>
        <strain evidence="4 5">CBS 406.79</strain>
    </source>
</reference>
<dbReference type="EMBL" id="JAACJN010000196">
    <property type="protein sequence ID" value="KAF5362818.1"/>
    <property type="molecule type" value="Genomic_DNA"/>
</dbReference>
<evidence type="ECO:0000313" key="5">
    <source>
        <dbReference type="Proteomes" id="UP000518752"/>
    </source>
</evidence>
<protein>
    <recommendedName>
        <fullName evidence="3">SNF2 N-terminal domain-containing protein</fullName>
    </recommendedName>
</protein>
<sequence>MAPKAKRTAKRKGKGKTNNVDVTAVMAVDTAQTARQASRKLAHMYWLAFQYPEVITPFCFVMGNKVILSEPTLRSQWRLYDAIPFWHTKCPPGLEDKWGLRWAAIYGALKAMSKLLIVTAVNKFKRKENSMDEVARQARINKWDSCMNDEIERVWEEDGKGIKVVYCTLYMYKQVRKEGSEGGLIVKGFVSLGHWDAHTGVLVPKVLGIGMRSPMSLSVPIYDLKTRFVEPDANKIQKFHRRVVNFANSWLGRWHPENLDTAIELYFDPNFKAVHKEWSAEGRNIGTAEFSQQLHGFLGFVDGLPLTFRRYAANEPNKILSNVTDLEGIHPSAAGLENAPVAIRHKWATVPGMCLFDEVGLGKTLCAMTAIGAFQNVFALQEEIVLEMEVKQKDCNESGIAMPKFAAVEDWVPARPHLVVVPPSLVDQWMSKLQRFFRTD</sequence>
<dbReference type="Proteomes" id="UP000518752">
    <property type="component" value="Unassembled WGS sequence"/>
</dbReference>
<dbReference type="InterPro" id="IPR027417">
    <property type="entry name" value="P-loop_NTPase"/>
</dbReference>
<dbReference type="AlphaFoldDB" id="A0A8H5GD90"/>
<proteinExistence type="predicted"/>
<dbReference type="InterPro" id="IPR038718">
    <property type="entry name" value="SNF2-like_sf"/>
</dbReference>
<comment type="caution">
    <text evidence="4">The sequence shown here is derived from an EMBL/GenBank/DDBJ whole genome shotgun (WGS) entry which is preliminary data.</text>
</comment>
<evidence type="ECO:0000256" key="2">
    <source>
        <dbReference type="ARBA" id="ARBA00022840"/>
    </source>
</evidence>
<evidence type="ECO:0000313" key="4">
    <source>
        <dbReference type="EMBL" id="KAF5362818.1"/>
    </source>
</evidence>
<organism evidence="4 5">
    <name type="scientific">Collybiopsis confluens</name>
    <dbReference type="NCBI Taxonomy" id="2823264"/>
    <lineage>
        <taxon>Eukaryota</taxon>
        <taxon>Fungi</taxon>
        <taxon>Dikarya</taxon>
        <taxon>Basidiomycota</taxon>
        <taxon>Agaricomycotina</taxon>
        <taxon>Agaricomycetes</taxon>
        <taxon>Agaricomycetidae</taxon>
        <taxon>Agaricales</taxon>
        <taxon>Marasmiineae</taxon>
        <taxon>Omphalotaceae</taxon>
        <taxon>Collybiopsis</taxon>
    </lineage>
</organism>
<dbReference type="Pfam" id="PF00176">
    <property type="entry name" value="SNF2-rel_dom"/>
    <property type="match status" value="1"/>
</dbReference>
<name>A0A8H5GD90_9AGAR</name>
<keyword evidence="5" id="KW-1185">Reference proteome</keyword>
<evidence type="ECO:0000259" key="3">
    <source>
        <dbReference type="Pfam" id="PF00176"/>
    </source>
</evidence>
<dbReference type="SUPFAM" id="SSF52540">
    <property type="entry name" value="P-loop containing nucleoside triphosphate hydrolases"/>
    <property type="match status" value="1"/>
</dbReference>
<dbReference type="Gene3D" id="3.40.50.10810">
    <property type="entry name" value="Tandem AAA-ATPase domain"/>
    <property type="match status" value="1"/>
</dbReference>
<keyword evidence="2" id="KW-0067">ATP-binding</keyword>
<dbReference type="InterPro" id="IPR000330">
    <property type="entry name" value="SNF2_N"/>
</dbReference>
<keyword evidence="1" id="KW-0547">Nucleotide-binding</keyword>